<dbReference type="Proteomes" id="UP001148312">
    <property type="component" value="Unassembled WGS sequence"/>
</dbReference>
<proteinExistence type="predicted"/>
<name>A0A9X0BTP5_9EURO</name>
<dbReference type="GeneID" id="81625868"/>
<dbReference type="RefSeq" id="XP_056789087.1">
    <property type="nucleotide sequence ID" value="XM_056935619.1"/>
</dbReference>
<evidence type="ECO:0000313" key="1">
    <source>
        <dbReference type="EMBL" id="KAJ5483817.1"/>
    </source>
</evidence>
<gene>
    <name evidence="1" type="ORF">N7539_006017</name>
</gene>
<dbReference type="EMBL" id="JAPWDQ010000007">
    <property type="protein sequence ID" value="KAJ5483817.1"/>
    <property type="molecule type" value="Genomic_DNA"/>
</dbReference>
<keyword evidence="2" id="KW-1185">Reference proteome</keyword>
<evidence type="ECO:0000313" key="2">
    <source>
        <dbReference type="Proteomes" id="UP001148312"/>
    </source>
</evidence>
<organism evidence="1 2">
    <name type="scientific">Penicillium diatomitis</name>
    <dbReference type="NCBI Taxonomy" id="2819901"/>
    <lineage>
        <taxon>Eukaryota</taxon>
        <taxon>Fungi</taxon>
        <taxon>Dikarya</taxon>
        <taxon>Ascomycota</taxon>
        <taxon>Pezizomycotina</taxon>
        <taxon>Eurotiomycetes</taxon>
        <taxon>Eurotiomycetidae</taxon>
        <taxon>Eurotiales</taxon>
        <taxon>Aspergillaceae</taxon>
        <taxon>Penicillium</taxon>
    </lineage>
</organism>
<dbReference type="AlphaFoldDB" id="A0A9X0BTP5"/>
<reference evidence="1" key="2">
    <citation type="journal article" date="2023" name="IMA Fungus">
        <title>Comparative genomic study of the Penicillium genus elucidates a diverse pangenome and 15 lateral gene transfer events.</title>
        <authorList>
            <person name="Petersen C."/>
            <person name="Sorensen T."/>
            <person name="Nielsen M.R."/>
            <person name="Sondergaard T.E."/>
            <person name="Sorensen J.L."/>
            <person name="Fitzpatrick D.A."/>
            <person name="Frisvad J.C."/>
            <person name="Nielsen K.L."/>
        </authorList>
    </citation>
    <scope>NUCLEOTIDE SEQUENCE</scope>
    <source>
        <strain evidence="1">IBT 30728</strain>
    </source>
</reference>
<reference evidence="1" key="1">
    <citation type="submission" date="2022-12" db="EMBL/GenBank/DDBJ databases">
        <authorList>
            <person name="Petersen C."/>
        </authorList>
    </citation>
    <scope>NUCLEOTIDE SEQUENCE</scope>
    <source>
        <strain evidence="1">IBT 30728</strain>
    </source>
</reference>
<comment type="caution">
    <text evidence="1">The sequence shown here is derived from an EMBL/GenBank/DDBJ whole genome shotgun (WGS) entry which is preliminary data.</text>
</comment>
<protein>
    <submittedName>
        <fullName evidence="1">Uncharacterized protein</fullName>
    </submittedName>
</protein>
<feature type="non-terminal residue" evidence="1">
    <location>
        <position position="130"/>
    </location>
</feature>
<sequence length="130" mass="15703">YSKYHERKYFNYTTNTSAVFINTSNYSPIAKPEILNTPLLRYSKRITYSYKLYPSLPITYKLSRRLEDPLSPKEDNIKYLTDIYIIYYSISRLSASNLSLYRFPSKRLDSLRRYLIDFYLRYIYDGISYT</sequence>
<accession>A0A9X0BTP5</accession>